<dbReference type="FunFam" id="4.10.70.10:FF:000001">
    <property type="entry name" value="Disintegrin and metalloproteinase domain-containing protein 22"/>
    <property type="match status" value="1"/>
</dbReference>
<sequence>MFSRLRCLHSRRVKLVVSRWPLPDFESSLAARDVDELMSQYDYNRLLRENIPRPHFFVFPTQVRNKSLFPISTKEHHLRHHGTHEHMKHVMIQLQLDDQKVKIKLDRNDDLLSSGILVKHYTETNHQIITKTVEHCYYHGTVKKDGWSSVAVSTCHGIRGVVQMHNETYIIQPLIGGDEGMEHPHVVYQGTVSTEEKCGNTAGLWLPFHELHKGEFIKRLKFLKAQRHDLGIDPDMPKVLRIGLVLDKFMYMGLNFSQQLVTRYALEIVNIVDLYYRSMGFHIALSYLEYWDVADRFIVSTQQRELLEKFQNYKTSSMPAETFDVAFFLTGKHLDGGSIGIAIPDSVCSDRAVGILKSGKPFEPQQTAATLAHMIGHTLGIDHDEDGGCDCSDSYGCIMSVDVLKHMGLHSRMFSTCSKSDLDVTISMGITSCLQGAPPVASQFTQTCGNSIVERGEECDCGTVKDCEVKDPCCDPHTCLLKYWAQCRSGPCCANCTVLDSSHMCRERQSECDIPEFCEGESGSCPFNTYIEDGHPCADGKGYCIGGICPTLDQQCSDIWGPDAEGASQQCYQRFNPTGNFNGHCGKNRSTGNYAKCNQEDILCGLLHCAEGVGQPLYGTDKGFSKTTVNANGVEYECKTVHGPAMMDMPHMGLVQDGTRCGHNLICSKNRCVPLPFNPVLNCPSSNTTVICSGHGVCTPADQCFCDDGWTGQDCSTELNITTAVPAPSGPDTPFTSSTEPTLLVKVVPPELDELISRQTSPGNIDVAAAPVTAESPGLSTTWLIIILASVIGAVVLVLGITLICYRRQSPSKLGFSSSQKDNSKNKQKKHKQSGKKKKWLSSEDESELGELPPPPVIISDPNSLMPEKGILKNSCPKLIGSSQRGSDSGGSQGARGSESGTSYVDQDSVGPYLYDEDEDLEAEEIREIFHDLAVGNSLDNLDNMPESASFDFVIPPPPPPQFHLQSIFPSPPAPRQRVKLEPQSTQTSQSDFDTAPLMWRSAIPPQTLSPPQSRIVRLRNFGDLMARFDKSTIDLSPSPDEPPVQLSPSTCTSEDVRSSETEPDRMYCRTSHSDHSPTSIASSSTQHTHNTNNRPSFGNLSQYLLKRSNLTTAANTAANHGNILSSAPSRESNDTPVGSQGMDFASYTGNDNLKNAGAIYDKSSGYGSEHDAGERFSIDENSQHSRSQSTSPPSYSAVIRTGPNQIQLVPASQLLGGCSNSGSQEELQRLLEGLPRINAGSFERSPLLSATPSTPNTGPIPAPSSKLLARDHSDDVSNTPCIDRSLEEIPQVFREQEDKKTWNPNRRSYGRKTKRPVSLTANHKGSSVDSENSIVQELKGKKLSPVGKRQELC</sequence>
<accession>A0A2T7PB59</accession>
<comment type="subcellular location">
    <subcellularLocation>
        <location evidence="1">Membrane</location>
        <topology evidence="1">Single-pass type I membrane protein</topology>
    </subcellularLocation>
</comment>
<evidence type="ECO:0000256" key="7">
    <source>
        <dbReference type="PROSITE-ProRule" id="PRU00076"/>
    </source>
</evidence>
<dbReference type="InterPro" id="IPR024079">
    <property type="entry name" value="MetalloPept_cat_dom_sf"/>
</dbReference>
<dbReference type="Pfam" id="PF01421">
    <property type="entry name" value="Reprolysin"/>
    <property type="match status" value="1"/>
</dbReference>
<keyword evidence="15" id="KW-1185">Reference proteome</keyword>
<evidence type="ECO:0000256" key="8">
    <source>
        <dbReference type="PROSITE-ProRule" id="PRU00276"/>
    </source>
</evidence>
<dbReference type="PROSITE" id="PS50215">
    <property type="entry name" value="ADAM_MEPRO"/>
    <property type="match status" value="1"/>
</dbReference>
<name>A0A2T7PB59_POMCA</name>
<comment type="caution">
    <text evidence="7">Lacks conserved residue(s) required for the propagation of feature annotation.</text>
</comment>
<feature type="compositionally biased region" description="Polar residues" evidence="9">
    <location>
        <begin position="1320"/>
        <end position="1336"/>
    </location>
</feature>
<feature type="compositionally biased region" description="Polar residues" evidence="9">
    <location>
        <begin position="1077"/>
        <end position="1100"/>
    </location>
</feature>
<feature type="region of interest" description="Disordered" evidence="9">
    <location>
        <begin position="1297"/>
        <end position="1337"/>
    </location>
</feature>
<dbReference type="GO" id="GO:0004222">
    <property type="term" value="F:metalloendopeptidase activity"/>
    <property type="evidence" value="ECO:0007669"/>
    <property type="project" value="InterPro"/>
</dbReference>
<dbReference type="InterPro" id="IPR036436">
    <property type="entry name" value="Disintegrin_dom_sf"/>
</dbReference>
<dbReference type="InterPro" id="IPR006586">
    <property type="entry name" value="ADAM_Cys-rich"/>
</dbReference>
<feature type="binding site" evidence="8">
    <location>
        <position position="373"/>
    </location>
    <ligand>
        <name>Zn(2+)</name>
        <dbReference type="ChEBI" id="CHEBI:29105"/>
        <note>catalytic</note>
    </ligand>
</feature>
<keyword evidence="8" id="KW-0479">Metal-binding</keyword>
<dbReference type="STRING" id="400727.A0A2T7PB59"/>
<evidence type="ECO:0000256" key="3">
    <source>
        <dbReference type="ARBA" id="ARBA00022989"/>
    </source>
</evidence>
<dbReference type="SMART" id="SM00050">
    <property type="entry name" value="DISIN"/>
    <property type="match status" value="1"/>
</dbReference>
<dbReference type="InterPro" id="IPR001590">
    <property type="entry name" value="Peptidase_M12B"/>
</dbReference>
<dbReference type="Pfam" id="PF01562">
    <property type="entry name" value="Pep_M12B_propep"/>
    <property type="match status" value="1"/>
</dbReference>
<dbReference type="SUPFAM" id="SSF55486">
    <property type="entry name" value="Metalloproteases ('zincins'), catalytic domain"/>
    <property type="match status" value="1"/>
</dbReference>
<protein>
    <recommendedName>
        <fullName evidence="16">Peptidase M12B domain-containing protein</fullName>
    </recommendedName>
</protein>
<dbReference type="SUPFAM" id="SSF57552">
    <property type="entry name" value="Blood coagulation inhibitor (disintegrin)"/>
    <property type="match status" value="1"/>
</dbReference>
<dbReference type="CDD" id="cd04269">
    <property type="entry name" value="ZnMc_adamalysin_II_like"/>
    <property type="match status" value="1"/>
</dbReference>
<feature type="binding site" evidence="8">
    <location>
        <position position="383"/>
    </location>
    <ligand>
        <name>Zn(2+)</name>
        <dbReference type="ChEBI" id="CHEBI:29105"/>
        <note>catalytic</note>
    </ligand>
</feature>
<reference evidence="14 15" key="1">
    <citation type="submission" date="2018-04" db="EMBL/GenBank/DDBJ databases">
        <title>The genome of golden apple snail Pomacea canaliculata provides insight into stress tolerance and invasive adaptation.</title>
        <authorList>
            <person name="Liu C."/>
            <person name="Liu B."/>
            <person name="Ren Y."/>
            <person name="Zhang Y."/>
            <person name="Wang H."/>
            <person name="Li S."/>
            <person name="Jiang F."/>
            <person name="Yin L."/>
            <person name="Zhang G."/>
            <person name="Qian W."/>
            <person name="Fan W."/>
        </authorList>
    </citation>
    <scope>NUCLEOTIDE SEQUENCE [LARGE SCALE GENOMIC DNA]</scope>
    <source>
        <strain evidence="14">SZHN2017</strain>
        <tissue evidence="14">Muscle</tissue>
    </source>
</reference>
<keyword evidence="3 10" id="KW-1133">Transmembrane helix</keyword>
<feature type="domain" description="Disintegrin" evidence="12">
    <location>
        <begin position="445"/>
        <end position="533"/>
    </location>
</feature>
<dbReference type="Gene3D" id="3.40.390.10">
    <property type="entry name" value="Collagenase (Catalytic Domain)"/>
    <property type="match status" value="1"/>
</dbReference>
<feature type="region of interest" description="Disordered" evidence="9">
    <location>
        <begin position="1032"/>
        <end position="1100"/>
    </location>
</feature>
<gene>
    <name evidence="14" type="ORF">C0Q70_09921</name>
</gene>
<dbReference type="Pfam" id="PF00200">
    <property type="entry name" value="Disintegrin"/>
    <property type="match status" value="1"/>
</dbReference>
<feature type="disulfide bond" evidence="7">
    <location>
        <begin position="706"/>
        <end position="715"/>
    </location>
</feature>
<evidence type="ECO:0000256" key="6">
    <source>
        <dbReference type="PROSITE-ProRule" id="PRU00068"/>
    </source>
</evidence>
<feature type="compositionally biased region" description="Basic residues" evidence="9">
    <location>
        <begin position="826"/>
        <end position="840"/>
    </location>
</feature>
<dbReference type="PROSITE" id="PS00427">
    <property type="entry name" value="DISINTEGRIN_1"/>
    <property type="match status" value="1"/>
</dbReference>
<keyword evidence="5 7" id="KW-1015">Disulfide bond</keyword>
<feature type="region of interest" description="Disordered" evidence="9">
    <location>
        <begin position="1122"/>
        <end position="1145"/>
    </location>
</feature>
<evidence type="ECO:0000259" key="11">
    <source>
        <dbReference type="PROSITE" id="PS50026"/>
    </source>
</evidence>
<evidence type="ECO:0000313" key="14">
    <source>
        <dbReference type="EMBL" id="PVD30648.1"/>
    </source>
</evidence>
<dbReference type="PANTHER" id="PTHR11905">
    <property type="entry name" value="ADAM A DISINTEGRIN AND METALLOPROTEASE DOMAIN"/>
    <property type="match status" value="1"/>
</dbReference>
<dbReference type="OrthoDB" id="5951731at2759"/>
<dbReference type="Pfam" id="PF08516">
    <property type="entry name" value="ADAM_CR"/>
    <property type="match status" value="1"/>
</dbReference>
<dbReference type="PROSITE" id="PS01186">
    <property type="entry name" value="EGF_2"/>
    <property type="match status" value="1"/>
</dbReference>
<evidence type="ECO:0000256" key="1">
    <source>
        <dbReference type="ARBA" id="ARBA00004479"/>
    </source>
</evidence>
<feature type="compositionally biased region" description="Low complexity" evidence="9">
    <location>
        <begin position="1185"/>
        <end position="1197"/>
    </location>
</feature>
<keyword evidence="8" id="KW-0862">Zinc</keyword>
<dbReference type="GO" id="GO:0006509">
    <property type="term" value="P:membrane protein ectodomain proteolysis"/>
    <property type="evidence" value="ECO:0007669"/>
    <property type="project" value="TreeGrafter"/>
</dbReference>
<feature type="compositionally biased region" description="Polar residues" evidence="9">
    <location>
        <begin position="1123"/>
        <end position="1139"/>
    </location>
</feature>
<feature type="disulfide bond" evidence="6">
    <location>
        <begin position="505"/>
        <end position="525"/>
    </location>
</feature>
<dbReference type="InterPro" id="IPR000742">
    <property type="entry name" value="EGF"/>
</dbReference>
<dbReference type="SMART" id="SM00608">
    <property type="entry name" value="ACR"/>
    <property type="match status" value="1"/>
</dbReference>
<dbReference type="GO" id="GO:0016020">
    <property type="term" value="C:membrane"/>
    <property type="evidence" value="ECO:0007669"/>
    <property type="project" value="UniProtKB-SubCell"/>
</dbReference>
<evidence type="ECO:0000313" key="15">
    <source>
        <dbReference type="Proteomes" id="UP000245119"/>
    </source>
</evidence>
<dbReference type="InterPro" id="IPR002870">
    <property type="entry name" value="Peptidase_M12B_N"/>
</dbReference>
<organism evidence="14 15">
    <name type="scientific">Pomacea canaliculata</name>
    <name type="common">Golden apple snail</name>
    <dbReference type="NCBI Taxonomy" id="400727"/>
    <lineage>
        <taxon>Eukaryota</taxon>
        <taxon>Metazoa</taxon>
        <taxon>Spiralia</taxon>
        <taxon>Lophotrochozoa</taxon>
        <taxon>Mollusca</taxon>
        <taxon>Gastropoda</taxon>
        <taxon>Caenogastropoda</taxon>
        <taxon>Architaenioglossa</taxon>
        <taxon>Ampullarioidea</taxon>
        <taxon>Ampullariidae</taxon>
        <taxon>Pomacea</taxon>
    </lineage>
</organism>
<dbReference type="InterPro" id="IPR018358">
    <property type="entry name" value="Disintegrin_CS"/>
</dbReference>
<dbReference type="PANTHER" id="PTHR11905:SF159">
    <property type="entry name" value="ADAM METALLOPROTEASE"/>
    <property type="match status" value="1"/>
</dbReference>
<dbReference type="InterPro" id="IPR034027">
    <property type="entry name" value="Reprolysin_adamalysin"/>
</dbReference>
<proteinExistence type="predicted"/>
<evidence type="ECO:0000256" key="5">
    <source>
        <dbReference type="ARBA" id="ARBA00023157"/>
    </source>
</evidence>
<dbReference type="Gene3D" id="2.10.25.10">
    <property type="entry name" value="Laminin"/>
    <property type="match status" value="1"/>
</dbReference>
<evidence type="ECO:0008006" key="16">
    <source>
        <dbReference type="Google" id="ProtNLM"/>
    </source>
</evidence>
<dbReference type="Pfam" id="PF23106">
    <property type="entry name" value="EGF_Teneurin"/>
    <property type="match status" value="1"/>
</dbReference>
<feature type="region of interest" description="Disordered" evidence="9">
    <location>
        <begin position="968"/>
        <end position="991"/>
    </location>
</feature>
<dbReference type="PROSITE" id="PS50214">
    <property type="entry name" value="DISINTEGRIN_2"/>
    <property type="match status" value="1"/>
</dbReference>
<evidence type="ECO:0000256" key="4">
    <source>
        <dbReference type="ARBA" id="ARBA00023136"/>
    </source>
</evidence>
<feature type="region of interest" description="Disordered" evidence="9">
    <location>
        <begin position="1180"/>
        <end position="1199"/>
    </location>
</feature>
<evidence type="ECO:0000256" key="9">
    <source>
        <dbReference type="SAM" id="MobiDB-lite"/>
    </source>
</evidence>
<feature type="domain" description="EGF-like" evidence="11">
    <location>
        <begin position="679"/>
        <end position="716"/>
    </location>
</feature>
<dbReference type="InterPro" id="IPR001762">
    <property type="entry name" value="Disintegrin_dom"/>
</dbReference>
<keyword evidence="4 10" id="KW-0472">Membrane</keyword>
<comment type="caution">
    <text evidence="14">The sequence shown here is derived from an EMBL/GenBank/DDBJ whole genome shotgun (WGS) entry which is preliminary data.</text>
</comment>
<feature type="transmembrane region" description="Helical" evidence="10">
    <location>
        <begin position="783"/>
        <end position="806"/>
    </location>
</feature>
<feature type="domain" description="Peptidase M12B" evidence="13">
    <location>
        <begin position="238"/>
        <end position="438"/>
    </location>
</feature>
<evidence type="ECO:0000259" key="13">
    <source>
        <dbReference type="PROSITE" id="PS50215"/>
    </source>
</evidence>
<keyword evidence="2 10" id="KW-0812">Transmembrane</keyword>
<dbReference type="Proteomes" id="UP000245119">
    <property type="component" value="Linkage Group LG5"/>
</dbReference>
<dbReference type="PROSITE" id="PS50026">
    <property type="entry name" value="EGF_3"/>
    <property type="match status" value="1"/>
</dbReference>
<evidence type="ECO:0000259" key="12">
    <source>
        <dbReference type="PROSITE" id="PS50214"/>
    </source>
</evidence>
<dbReference type="Gene3D" id="4.10.70.10">
    <property type="entry name" value="Disintegrin domain"/>
    <property type="match status" value="1"/>
</dbReference>
<feature type="binding site" evidence="8">
    <location>
        <position position="377"/>
    </location>
    <ligand>
        <name>Zn(2+)</name>
        <dbReference type="ChEBI" id="CHEBI:29105"/>
        <note>catalytic</note>
    </ligand>
</feature>
<feature type="compositionally biased region" description="Basic and acidic residues" evidence="9">
    <location>
        <begin position="1055"/>
        <end position="1076"/>
    </location>
</feature>
<evidence type="ECO:0000256" key="2">
    <source>
        <dbReference type="ARBA" id="ARBA00022692"/>
    </source>
</evidence>
<feature type="region of interest" description="Disordered" evidence="9">
    <location>
        <begin position="812"/>
        <end position="864"/>
    </location>
</feature>
<feature type="region of interest" description="Disordered" evidence="9">
    <location>
        <begin position="876"/>
        <end position="911"/>
    </location>
</feature>
<keyword evidence="7" id="KW-0245">EGF-like domain</keyword>
<dbReference type="EMBL" id="PZQS01000005">
    <property type="protein sequence ID" value="PVD30648.1"/>
    <property type="molecule type" value="Genomic_DNA"/>
</dbReference>
<evidence type="ECO:0000256" key="10">
    <source>
        <dbReference type="SAM" id="Phobius"/>
    </source>
</evidence>
<dbReference type="PROSITE" id="PS00022">
    <property type="entry name" value="EGF_1"/>
    <property type="match status" value="1"/>
</dbReference>
<dbReference type="GO" id="GO:0046872">
    <property type="term" value="F:metal ion binding"/>
    <property type="evidence" value="ECO:0007669"/>
    <property type="project" value="UniProtKB-KW"/>
</dbReference>